<feature type="compositionally biased region" description="Polar residues" evidence="1">
    <location>
        <begin position="58"/>
        <end position="79"/>
    </location>
</feature>
<name>A0A428PH84_9HYPO</name>
<keyword evidence="3" id="KW-1185">Reference proteome</keyword>
<dbReference type="EMBL" id="NKCI01000136">
    <property type="protein sequence ID" value="RSL52377.1"/>
    <property type="molecule type" value="Genomic_DNA"/>
</dbReference>
<protein>
    <submittedName>
        <fullName evidence="2">Uncharacterized protein</fullName>
    </submittedName>
</protein>
<dbReference type="Proteomes" id="UP000288168">
    <property type="component" value="Unassembled WGS sequence"/>
</dbReference>
<proteinExistence type="predicted"/>
<evidence type="ECO:0000313" key="2">
    <source>
        <dbReference type="EMBL" id="RSL52377.1"/>
    </source>
</evidence>
<feature type="region of interest" description="Disordered" evidence="1">
    <location>
        <begin position="56"/>
        <end position="79"/>
    </location>
</feature>
<accession>A0A428PH84</accession>
<dbReference type="AlphaFoldDB" id="A0A428PH84"/>
<gene>
    <name evidence="2" type="ORF">CEP54_010945</name>
</gene>
<evidence type="ECO:0000313" key="3">
    <source>
        <dbReference type="Proteomes" id="UP000288168"/>
    </source>
</evidence>
<organism evidence="2 3">
    <name type="scientific">Fusarium duplospermum</name>
    <dbReference type="NCBI Taxonomy" id="1325734"/>
    <lineage>
        <taxon>Eukaryota</taxon>
        <taxon>Fungi</taxon>
        <taxon>Dikarya</taxon>
        <taxon>Ascomycota</taxon>
        <taxon>Pezizomycotina</taxon>
        <taxon>Sordariomycetes</taxon>
        <taxon>Hypocreomycetidae</taxon>
        <taxon>Hypocreales</taxon>
        <taxon>Nectriaceae</taxon>
        <taxon>Fusarium</taxon>
        <taxon>Fusarium solani species complex</taxon>
    </lineage>
</organism>
<sequence length="79" mass="8286">MQPRLRVGRINNTTTGTAPCLEAPSRAPRAPIANNGDALRECPRIAVYIPLSMHPLQANGSNSGVRSPALSNPSARTGP</sequence>
<reference evidence="2 3" key="1">
    <citation type="submission" date="2017-06" db="EMBL/GenBank/DDBJ databases">
        <title>Comparative genomic analysis of Ambrosia Fusariam Clade fungi.</title>
        <authorList>
            <person name="Stajich J.E."/>
            <person name="Carrillo J."/>
            <person name="Kijimoto T."/>
            <person name="Eskalen A."/>
            <person name="O'Donnell K."/>
            <person name="Kasson M."/>
        </authorList>
    </citation>
    <scope>NUCLEOTIDE SEQUENCE [LARGE SCALE GENOMIC DNA]</scope>
    <source>
        <strain evidence="2 3">NRRL62584</strain>
    </source>
</reference>
<feature type="region of interest" description="Disordered" evidence="1">
    <location>
        <begin position="1"/>
        <end position="23"/>
    </location>
</feature>
<evidence type="ECO:0000256" key="1">
    <source>
        <dbReference type="SAM" id="MobiDB-lite"/>
    </source>
</evidence>
<comment type="caution">
    <text evidence="2">The sequence shown here is derived from an EMBL/GenBank/DDBJ whole genome shotgun (WGS) entry which is preliminary data.</text>
</comment>